<gene>
    <name evidence="1" type="ORF">ACFQ21_08230</name>
</gene>
<dbReference type="EMBL" id="JBHTKA010000001">
    <property type="protein sequence ID" value="MFD0999290.1"/>
    <property type="molecule type" value="Genomic_DNA"/>
</dbReference>
<organism evidence="1 2">
    <name type="scientific">Ohtaekwangia kribbensis</name>
    <dbReference type="NCBI Taxonomy" id="688913"/>
    <lineage>
        <taxon>Bacteria</taxon>
        <taxon>Pseudomonadati</taxon>
        <taxon>Bacteroidota</taxon>
        <taxon>Cytophagia</taxon>
        <taxon>Cytophagales</taxon>
        <taxon>Fulvivirgaceae</taxon>
        <taxon>Ohtaekwangia</taxon>
    </lineage>
</organism>
<sequence>MNKTLSSSHYLAVKKTDHVSTLEIPVLSYSHFYTVVAELLQQPGNHCTLYTAYAEDGDRIKFICYIQNDLDQEIKILSHELPTAGRKQLVSLSKDFLSMSPFENEIAKNFGIDFLYLNASNPQRS</sequence>
<reference evidence="2" key="1">
    <citation type="journal article" date="2019" name="Int. J. Syst. Evol. Microbiol.">
        <title>The Global Catalogue of Microorganisms (GCM) 10K type strain sequencing project: providing services to taxonomists for standard genome sequencing and annotation.</title>
        <authorList>
            <consortium name="The Broad Institute Genomics Platform"/>
            <consortium name="The Broad Institute Genome Sequencing Center for Infectious Disease"/>
            <person name="Wu L."/>
            <person name="Ma J."/>
        </authorList>
    </citation>
    <scope>NUCLEOTIDE SEQUENCE [LARGE SCALE GENOMIC DNA]</scope>
    <source>
        <strain evidence="2">CCUG 58938</strain>
    </source>
</reference>
<name>A0ABW3JZY8_9BACT</name>
<evidence type="ECO:0000313" key="1">
    <source>
        <dbReference type="EMBL" id="MFD0999290.1"/>
    </source>
</evidence>
<proteinExistence type="predicted"/>
<keyword evidence="2" id="KW-1185">Reference proteome</keyword>
<comment type="caution">
    <text evidence="1">The sequence shown here is derived from an EMBL/GenBank/DDBJ whole genome shotgun (WGS) entry which is preliminary data.</text>
</comment>
<dbReference type="Proteomes" id="UP001597112">
    <property type="component" value="Unassembled WGS sequence"/>
</dbReference>
<protein>
    <submittedName>
        <fullName evidence="1">Uncharacterized protein</fullName>
    </submittedName>
</protein>
<dbReference type="RefSeq" id="WP_377577469.1">
    <property type="nucleotide sequence ID" value="NZ_JBHTKA010000001.1"/>
</dbReference>
<evidence type="ECO:0000313" key="2">
    <source>
        <dbReference type="Proteomes" id="UP001597112"/>
    </source>
</evidence>
<accession>A0ABW3JZY8</accession>